<evidence type="ECO:0000256" key="1">
    <source>
        <dbReference type="SAM" id="MobiDB-lite"/>
    </source>
</evidence>
<feature type="transmembrane region" description="Helical" evidence="2">
    <location>
        <begin position="59"/>
        <end position="82"/>
    </location>
</feature>
<sequence length="200" mass="21272">MSVVGALGLLGWMGTIRAARAGKRWTFPLAIGLLGIALCVAIAALTVRDTSGDVGPAPLLGWLLVLPCVPGLAAVVLAVTHYRGADFLVSMLGPDASWVRDVEAAGGKAALRRQGRECPILLEEIPSEHRAQILRRYLAGAPGARPHLGLGPTAPLPEFHRIAPRHPVFRIHERPGSYVPRSARRDSRSEPRVAKTAVGS</sequence>
<keyword evidence="2" id="KW-0472">Membrane</keyword>
<proteinExistence type="predicted"/>
<dbReference type="EMBL" id="CP108085">
    <property type="protein sequence ID" value="WUP77016.1"/>
    <property type="molecule type" value="Genomic_DNA"/>
</dbReference>
<feature type="transmembrane region" description="Helical" evidence="2">
    <location>
        <begin position="28"/>
        <end position="47"/>
    </location>
</feature>
<evidence type="ECO:0000256" key="2">
    <source>
        <dbReference type="SAM" id="Phobius"/>
    </source>
</evidence>
<accession>A0ABZ1SVE8</accession>
<keyword evidence="2" id="KW-1133">Transmembrane helix</keyword>
<organism evidence="3 4">
    <name type="scientific">Microbispora hainanensis</name>
    <dbReference type="NCBI Taxonomy" id="568844"/>
    <lineage>
        <taxon>Bacteria</taxon>
        <taxon>Bacillati</taxon>
        <taxon>Actinomycetota</taxon>
        <taxon>Actinomycetes</taxon>
        <taxon>Streptosporangiales</taxon>
        <taxon>Streptosporangiaceae</taxon>
        <taxon>Microbispora</taxon>
    </lineage>
</organism>
<feature type="region of interest" description="Disordered" evidence="1">
    <location>
        <begin position="174"/>
        <end position="200"/>
    </location>
</feature>
<gene>
    <name evidence="3" type="ORF">OG913_08440</name>
</gene>
<reference evidence="3" key="1">
    <citation type="submission" date="2022-10" db="EMBL/GenBank/DDBJ databases">
        <title>The complete genomes of actinobacterial strains from the NBC collection.</title>
        <authorList>
            <person name="Joergensen T.S."/>
            <person name="Alvarez Arevalo M."/>
            <person name="Sterndorff E.B."/>
            <person name="Faurdal D."/>
            <person name="Vuksanovic O."/>
            <person name="Mourched A.-S."/>
            <person name="Charusanti P."/>
            <person name="Shaw S."/>
            <person name="Blin K."/>
            <person name="Weber T."/>
        </authorList>
    </citation>
    <scope>NUCLEOTIDE SEQUENCE</scope>
    <source>
        <strain evidence="3">NBC_00254</strain>
    </source>
</reference>
<keyword evidence="2" id="KW-0812">Transmembrane</keyword>
<name>A0ABZ1SVE8_9ACTN</name>
<keyword evidence="4" id="KW-1185">Reference proteome</keyword>
<dbReference type="RefSeq" id="WP_168066015.1">
    <property type="nucleotide sequence ID" value="NZ_CP108085.1"/>
</dbReference>
<dbReference type="Proteomes" id="UP001432011">
    <property type="component" value="Chromosome"/>
</dbReference>
<evidence type="ECO:0000313" key="4">
    <source>
        <dbReference type="Proteomes" id="UP001432011"/>
    </source>
</evidence>
<evidence type="ECO:0000313" key="3">
    <source>
        <dbReference type="EMBL" id="WUP77016.1"/>
    </source>
</evidence>
<protein>
    <submittedName>
        <fullName evidence="3">Uncharacterized protein</fullName>
    </submittedName>
</protein>
<feature type="compositionally biased region" description="Basic and acidic residues" evidence="1">
    <location>
        <begin position="183"/>
        <end position="193"/>
    </location>
</feature>